<feature type="domain" description="Alpha-L-rhamnosidase concanavalin-like" evidence="4">
    <location>
        <begin position="315"/>
        <end position="418"/>
    </location>
</feature>
<dbReference type="GO" id="GO:0005975">
    <property type="term" value="P:carbohydrate metabolic process"/>
    <property type="evidence" value="ECO:0007669"/>
    <property type="project" value="InterPro"/>
</dbReference>
<evidence type="ECO:0000259" key="6">
    <source>
        <dbReference type="Pfam" id="PF17389"/>
    </source>
</evidence>
<dbReference type="InterPro" id="IPR035398">
    <property type="entry name" value="Bac_rhamnosid_C"/>
</dbReference>
<dbReference type="Proteomes" id="UP000549113">
    <property type="component" value="Unassembled WGS sequence"/>
</dbReference>
<dbReference type="InterPro" id="IPR035396">
    <property type="entry name" value="Bac_rhamnosid6H"/>
</dbReference>
<dbReference type="InterPro" id="IPR008928">
    <property type="entry name" value="6-hairpin_glycosidase_sf"/>
</dbReference>
<evidence type="ECO:0000259" key="4">
    <source>
        <dbReference type="Pfam" id="PF05592"/>
    </source>
</evidence>
<dbReference type="PANTHER" id="PTHR33307:SF6">
    <property type="entry name" value="ALPHA-RHAMNOSIDASE (EUROFUNG)-RELATED"/>
    <property type="match status" value="1"/>
</dbReference>
<dbReference type="Pfam" id="PF17389">
    <property type="entry name" value="Bac_rhamnosid6H"/>
    <property type="match status" value="1"/>
</dbReference>
<name>A0AA40VNI9_9MICO</name>
<comment type="caution">
    <text evidence="8">The sequence shown here is derived from an EMBL/GenBank/DDBJ whole genome shotgun (WGS) entry which is preliminary data.</text>
</comment>
<evidence type="ECO:0000259" key="7">
    <source>
        <dbReference type="Pfam" id="PF17390"/>
    </source>
</evidence>
<organism evidence="8 9">
    <name type="scientific">Microbacterium invictum</name>
    <dbReference type="NCBI Taxonomy" id="515415"/>
    <lineage>
        <taxon>Bacteria</taxon>
        <taxon>Bacillati</taxon>
        <taxon>Actinomycetota</taxon>
        <taxon>Actinomycetes</taxon>
        <taxon>Micrococcales</taxon>
        <taxon>Microbacteriaceae</taxon>
        <taxon>Microbacterium</taxon>
    </lineage>
</organism>
<keyword evidence="9" id="KW-1185">Reference proteome</keyword>
<protein>
    <recommendedName>
        <fullName evidence="2">alpha-L-rhamnosidase</fullName>
        <ecNumber evidence="2">3.2.1.40</ecNumber>
    </recommendedName>
</protein>
<dbReference type="Pfam" id="PF05592">
    <property type="entry name" value="Bac_rhamnosid"/>
    <property type="match status" value="1"/>
</dbReference>
<evidence type="ECO:0000256" key="1">
    <source>
        <dbReference type="ARBA" id="ARBA00001445"/>
    </source>
</evidence>
<evidence type="ECO:0000256" key="2">
    <source>
        <dbReference type="ARBA" id="ARBA00012652"/>
    </source>
</evidence>
<evidence type="ECO:0000313" key="8">
    <source>
        <dbReference type="EMBL" id="MBB4140493.1"/>
    </source>
</evidence>
<accession>A0AA40VNI9</accession>
<evidence type="ECO:0000259" key="5">
    <source>
        <dbReference type="Pfam" id="PF08531"/>
    </source>
</evidence>
<dbReference type="InterPro" id="IPR008902">
    <property type="entry name" value="Rhamnosid_concanavalin"/>
</dbReference>
<gene>
    <name evidence="8" type="ORF">BKA10_002287</name>
</gene>
<dbReference type="Gene3D" id="2.60.120.260">
    <property type="entry name" value="Galactose-binding domain-like"/>
    <property type="match status" value="2"/>
</dbReference>
<dbReference type="InterPro" id="IPR013783">
    <property type="entry name" value="Ig-like_fold"/>
</dbReference>
<feature type="domain" description="Alpha-L-rhamnosidase six-hairpin glycosidase" evidence="6">
    <location>
        <begin position="423"/>
        <end position="773"/>
    </location>
</feature>
<dbReference type="InterPro" id="IPR013737">
    <property type="entry name" value="Bac_rhamnosid_N"/>
</dbReference>
<dbReference type="Gene3D" id="2.60.420.10">
    <property type="entry name" value="Maltose phosphorylase, domain 3"/>
    <property type="match status" value="1"/>
</dbReference>
<evidence type="ECO:0000313" key="9">
    <source>
        <dbReference type="Proteomes" id="UP000549113"/>
    </source>
</evidence>
<dbReference type="Pfam" id="PF25788">
    <property type="entry name" value="Ig_Rha78A_N"/>
    <property type="match status" value="1"/>
</dbReference>
<sequence>MPAHITSLTVELRTDSPAVATSTPRLSWTVAAESPGWQQAWAELRRGDTVVRLEGRDSVLVDWPFAPLAAGERTTITVRAGSTDGDETPWSEPRALWAAFADEWIARPIALAQPIREAQPVLLRRAFHVDRPVRTATLHWTALGVADASLNGAPVDDLVLTPGWTSYRERLVYETSDVTALVREGENALGISLAGGWYTEEYGVLTAPRRFFGDQPRALAQLRLEFTDGTVQTIATGEPGALWRAHGDGPVVSSGIYAGEHVDARRHPVGWDSPGFDDAGWTAPSVVDMPLPALEARMAAPVREIERMPVRAVSRTASGRVLLDFGQNVVGRLRLRLSGPAGTIVTLRHAEVIEGSFDEGAELALRPLRDAAATDSYTLAGTGDEVFEPRFTFHGFRYADIDGWPGEFDPAAVEAIVLGSDLRRTGWFTSSDPLLDRFHENVVWTLRGNYLAVPQDCPQRDERLGWTGDTQLFAPTAEFLFDCHAFLRSWLRDLALEQRRLGGLVPLFAPDVVPGFSDRGPVAAWGDAIAIVPQVLADSSGDVSVLEEFYPGMRAWADLVLSHRDAEGLWTSGRQLADWLDPNAPPNAPSRGRTDTDIVATAYLVKTVRLTAAIARRLGHGADAARYEAAAAETGRAYLDAFVTASGRMMCDTQTAYAITIDFDLADDPTLRRRLGDRLAFVVRRDGYRIATGLVGTAVIAQALTATGHIDAAERLLFQTEAPSWLYPVTVGATTVWERWDGLRPDGSLNPGAMISFNHVALGSVAAWLHADVAGLSAAEPGYRVVRIAPRPLARLRHARARHETPYGPAESGWERTDAGVRVHAEIPPNTTGAVELPDGRTFEVGAGRHEWTIEPAEAGVAVAPVTLESSMADLADDPAAHRAFFATLATRPNRFIARAVAGNALYTPGRSIRDALVFADRATLDAVAEALASAPDPKGTS</sequence>
<dbReference type="InterPro" id="IPR016007">
    <property type="entry name" value="Alpha_rhamnosid"/>
</dbReference>
<comment type="catalytic activity">
    <reaction evidence="1">
        <text>Hydrolysis of terminal non-reducing alpha-L-rhamnose residues in alpha-L-rhamnosides.</text>
        <dbReference type="EC" id="3.2.1.40"/>
    </reaction>
</comment>
<evidence type="ECO:0000256" key="3">
    <source>
        <dbReference type="ARBA" id="ARBA00022801"/>
    </source>
</evidence>
<feature type="domain" description="Alpha-L-rhamnosidase C-terminal" evidence="7">
    <location>
        <begin position="775"/>
        <end position="843"/>
    </location>
</feature>
<dbReference type="AlphaFoldDB" id="A0AA40VNI9"/>
<dbReference type="Pfam" id="PF08531">
    <property type="entry name" value="Bac_rhamnosid_N"/>
    <property type="match status" value="1"/>
</dbReference>
<dbReference type="PANTHER" id="PTHR33307">
    <property type="entry name" value="ALPHA-RHAMNOSIDASE (EUROFUNG)"/>
    <property type="match status" value="1"/>
</dbReference>
<dbReference type="EC" id="3.2.1.40" evidence="2"/>
<dbReference type="Gene3D" id="2.60.40.10">
    <property type="entry name" value="Immunoglobulins"/>
    <property type="match status" value="1"/>
</dbReference>
<dbReference type="PIRSF" id="PIRSF010631">
    <property type="entry name" value="A-rhamnsds"/>
    <property type="match status" value="1"/>
</dbReference>
<feature type="domain" description="Bacterial alpha-L-rhamnosidase N-terminal" evidence="5">
    <location>
        <begin position="133"/>
        <end position="305"/>
    </location>
</feature>
<dbReference type="EMBL" id="JACIFH010000001">
    <property type="protein sequence ID" value="MBB4140493.1"/>
    <property type="molecule type" value="Genomic_DNA"/>
</dbReference>
<dbReference type="RefSeq" id="WP_183500018.1">
    <property type="nucleotide sequence ID" value="NZ_BAABCO010000004.1"/>
</dbReference>
<reference evidence="8 9" key="1">
    <citation type="submission" date="2020-08" db="EMBL/GenBank/DDBJ databases">
        <title>Sequencing the genomes of 1000 actinobacteria strains.</title>
        <authorList>
            <person name="Klenk H.-P."/>
        </authorList>
    </citation>
    <scope>NUCLEOTIDE SEQUENCE [LARGE SCALE GENOMIC DNA]</scope>
    <source>
        <strain evidence="8 9">DSM 19600</strain>
    </source>
</reference>
<proteinExistence type="predicted"/>
<dbReference type="InterPro" id="IPR012341">
    <property type="entry name" value="6hp_glycosidase-like_sf"/>
</dbReference>
<keyword evidence="3 8" id="KW-0378">Hydrolase</keyword>
<dbReference type="GO" id="GO:0030596">
    <property type="term" value="F:alpha-L-rhamnosidase activity"/>
    <property type="evidence" value="ECO:0007669"/>
    <property type="project" value="UniProtKB-EC"/>
</dbReference>
<dbReference type="Gene3D" id="1.50.10.10">
    <property type="match status" value="1"/>
</dbReference>
<dbReference type="SUPFAM" id="SSF48208">
    <property type="entry name" value="Six-hairpin glycosidases"/>
    <property type="match status" value="1"/>
</dbReference>
<dbReference type="Pfam" id="PF17390">
    <property type="entry name" value="Bac_rhamnosid_C"/>
    <property type="match status" value="1"/>
</dbReference>
<keyword evidence="8" id="KW-0326">Glycosidase</keyword>